<gene>
    <name evidence="4" type="ORF">G6R27_04460</name>
</gene>
<dbReference type="CDD" id="cd05374">
    <property type="entry name" value="17beta-HSD-like_SDR_c"/>
    <property type="match status" value="1"/>
</dbReference>
<dbReference type="PRINTS" id="PR00080">
    <property type="entry name" value="SDRFAMILY"/>
</dbReference>
<dbReference type="InterPro" id="IPR036291">
    <property type="entry name" value="NAD(P)-bd_dom_sf"/>
</dbReference>
<proteinExistence type="inferred from homology"/>
<evidence type="ECO:0000313" key="5">
    <source>
        <dbReference type="Proteomes" id="UP001519418"/>
    </source>
</evidence>
<dbReference type="InterPro" id="IPR051911">
    <property type="entry name" value="SDR_oxidoreductase"/>
</dbReference>
<dbReference type="InterPro" id="IPR002347">
    <property type="entry name" value="SDR_fam"/>
</dbReference>
<protein>
    <submittedName>
        <fullName evidence="4">SDR family NAD(P)-dependent oxidoreductase</fullName>
    </submittedName>
</protein>
<reference evidence="4 5" key="1">
    <citation type="submission" date="2020-02" db="EMBL/GenBank/DDBJ databases">
        <title>Fructobacillus sp. isolated from paper mulberry of Taiwan.</title>
        <authorList>
            <person name="Lin S.-T."/>
        </authorList>
    </citation>
    <scope>NUCLEOTIDE SEQUENCE [LARGE SCALE GENOMIC DNA]</scope>
    <source>
        <strain evidence="4 5">M1-10</strain>
    </source>
</reference>
<dbReference type="Gene3D" id="3.40.50.720">
    <property type="entry name" value="NAD(P)-binding Rossmann-like Domain"/>
    <property type="match status" value="1"/>
</dbReference>
<dbReference type="PROSITE" id="PS00061">
    <property type="entry name" value="ADH_SHORT"/>
    <property type="match status" value="1"/>
</dbReference>
<evidence type="ECO:0000256" key="2">
    <source>
        <dbReference type="ARBA" id="ARBA00023002"/>
    </source>
</evidence>
<dbReference type="Pfam" id="PF00106">
    <property type="entry name" value="adh_short"/>
    <property type="match status" value="1"/>
</dbReference>
<evidence type="ECO:0000313" key="4">
    <source>
        <dbReference type="EMBL" id="MBS9335280.1"/>
    </source>
</evidence>
<evidence type="ECO:0000256" key="1">
    <source>
        <dbReference type="ARBA" id="ARBA00006484"/>
    </source>
</evidence>
<comment type="similarity">
    <text evidence="1 3">Belongs to the short-chain dehydrogenases/reductases (SDR) family.</text>
</comment>
<dbReference type="InterPro" id="IPR020904">
    <property type="entry name" value="Sc_DH/Rdtase_CS"/>
</dbReference>
<name>A0ABS5QQ92_9LACO</name>
<dbReference type="PANTHER" id="PTHR43976:SF16">
    <property type="entry name" value="SHORT-CHAIN DEHYDROGENASE_REDUCTASE FAMILY PROTEIN"/>
    <property type="match status" value="1"/>
</dbReference>
<dbReference type="Proteomes" id="UP001519418">
    <property type="component" value="Unassembled WGS sequence"/>
</dbReference>
<organism evidence="4 5">
    <name type="scientific">Fructobacillus papyriferae</name>
    <dbReference type="NCBI Taxonomy" id="2713171"/>
    <lineage>
        <taxon>Bacteria</taxon>
        <taxon>Bacillati</taxon>
        <taxon>Bacillota</taxon>
        <taxon>Bacilli</taxon>
        <taxon>Lactobacillales</taxon>
        <taxon>Lactobacillaceae</taxon>
        <taxon>Fructobacillus</taxon>
    </lineage>
</organism>
<keyword evidence="5" id="KW-1185">Reference proteome</keyword>
<dbReference type="EMBL" id="JAAMFI010000002">
    <property type="protein sequence ID" value="MBS9335280.1"/>
    <property type="molecule type" value="Genomic_DNA"/>
</dbReference>
<sequence length="277" mass="30027">MMTKTWFITGTSSGFGKDLAIRLAQEKDTNLVATARHVEALDYLDQYDQGQILKAELDVTKPEQIKKSVALAMEKFGRIDVLDNNAGLGYFSTFEEGTTKDIQKMFDVNVFGLINMTKEVLPIMRQQNAGVIMGLSSVLGQVGLPSLSYYAGTKFAVEGMYEALQGELAKTNIQVMLIEPSGFRTDWAGRSSNKTATQFPDVYGDVQAGIDAVGKGDEAGDPKKAAEIIVKTVNGSADLPFRLPLGQASVEGTEAKLKADLAEIEKLHDQAVSADFD</sequence>
<dbReference type="PRINTS" id="PR00081">
    <property type="entry name" value="GDHRDH"/>
</dbReference>
<dbReference type="PANTHER" id="PTHR43976">
    <property type="entry name" value="SHORT CHAIN DEHYDROGENASE"/>
    <property type="match status" value="1"/>
</dbReference>
<accession>A0ABS5QQ92</accession>
<evidence type="ECO:0000256" key="3">
    <source>
        <dbReference type="RuleBase" id="RU000363"/>
    </source>
</evidence>
<keyword evidence="2" id="KW-0560">Oxidoreductase</keyword>
<comment type="caution">
    <text evidence="4">The sequence shown here is derived from an EMBL/GenBank/DDBJ whole genome shotgun (WGS) entry which is preliminary data.</text>
</comment>
<dbReference type="SUPFAM" id="SSF51735">
    <property type="entry name" value="NAD(P)-binding Rossmann-fold domains"/>
    <property type="match status" value="1"/>
</dbReference>